<dbReference type="InterPro" id="IPR043519">
    <property type="entry name" value="NT_sf"/>
</dbReference>
<dbReference type="Gene3D" id="3.30.460.10">
    <property type="entry name" value="Beta Polymerase, domain 2"/>
    <property type="match status" value="1"/>
</dbReference>
<dbReference type="InterPro" id="IPR052366">
    <property type="entry name" value="GTP_Pyrophosphokinase"/>
</dbReference>
<evidence type="ECO:0000313" key="3">
    <source>
        <dbReference type="Proteomes" id="UP000314223"/>
    </source>
</evidence>
<proteinExistence type="predicted"/>
<accession>A0A5C4X7R6</accession>
<organism evidence="2 3">
    <name type="scientific">Brevibacterium sediminis</name>
    <dbReference type="NCBI Taxonomy" id="1857024"/>
    <lineage>
        <taxon>Bacteria</taxon>
        <taxon>Bacillati</taxon>
        <taxon>Actinomycetota</taxon>
        <taxon>Actinomycetes</taxon>
        <taxon>Micrococcales</taxon>
        <taxon>Brevibacteriaceae</taxon>
        <taxon>Brevibacterium</taxon>
    </lineage>
</organism>
<dbReference type="GO" id="GO:0015969">
    <property type="term" value="P:guanosine tetraphosphate metabolic process"/>
    <property type="evidence" value="ECO:0007669"/>
    <property type="project" value="InterPro"/>
</dbReference>
<name>A0A5C4X7R6_9MICO</name>
<evidence type="ECO:0000313" key="2">
    <source>
        <dbReference type="EMBL" id="TNM58025.1"/>
    </source>
</evidence>
<dbReference type="PANTHER" id="PTHR47837:SF1">
    <property type="entry name" value="GTP PYROPHOSPHOKINASE YJBM"/>
    <property type="match status" value="1"/>
</dbReference>
<sequence>MEKAREISKSRARKIGKILRRSPETMEEVDAYMDAVEDLDAYRATFQSPLVRINNGIRHYARKTGVEARVTQRLKRLPTIVDKLSRVRGLDLSRMQDIGGCRAVTETIDELEQLRKSLEAAWGSDIIRRTDYIAEPRESGYRAVHLVVERDGKPVEIQLRSALMHSWAEFIEGLSGALGENYKQDGSSVVQDLGKSLSVRYRCEEEGIPEPVSLRATISHQLADVNSALKAHRTRRDT</sequence>
<dbReference type="PANTHER" id="PTHR47837">
    <property type="entry name" value="GTP PYROPHOSPHOKINASE YJBM"/>
    <property type="match status" value="1"/>
</dbReference>
<feature type="domain" description="RelA/SpoT" evidence="1">
    <location>
        <begin position="72"/>
        <end position="186"/>
    </location>
</feature>
<dbReference type="Proteomes" id="UP000314223">
    <property type="component" value="Unassembled WGS sequence"/>
</dbReference>
<dbReference type="InterPro" id="IPR007685">
    <property type="entry name" value="RelA_SpoT"/>
</dbReference>
<dbReference type="EMBL" id="VDMQ01000001">
    <property type="protein sequence ID" value="TNM58025.1"/>
    <property type="molecule type" value="Genomic_DNA"/>
</dbReference>
<dbReference type="CDD" id="cd05399">
    <property type="entry name" value="NT_Rel-Spo_like"/>
    <property type="match status" value="1"/>
</dbReference>
<evidence type="ECO:0000259" key="1">
    <source>
        <dbReference type="SMART" id="SM00954"/>
    </source>
</evidence>
<protein>
    <recommendedName>
        <fullName evidence="1">RelA/SpoT domain-containing protein</fullName>
    </recommendedName>
</protein>
<dbReference type="SMART" id="SM00954">
    <property type="entry name" value="RelA_SpoT"/>
    <property type="match status" value="1"/>
</dbReference>
<gene>
    <name evidence="2" type="ORF">FHQ09_01730</name>
</gene>
<reference evidence="2 3" key="1">
    <citation type="submission" date="2019-06" db="EMBL/GenBank/DDBJ databases">
        <authorList>
            <person name="Mardanova A.M."/>
            <person name="Pudova D.S."/>
            <person name="Shagimardanova E.I."/>
            <person name="Gogoleva N.E."/>
            <person name="Lutfullin M.T."/>
            <person name="Hadieva G.F."/>
            <person name="Sharipova M.R."/>
        </authorList>
    </citation>
    <scope>NUCLEOTIDE SEQUENCE [LARGE SCALE GENOMIC DNA]</scope>
    <source>
        <strain evidence="2 3">MG-1</strain>
    </source>
</reference>
<dbReference type="AlphaFoldDB" id="A0A5C4X7R6"/>
<dbReference type="Pfam" id="PF04607">
    <property type="entry name" value="RelA_SpoT"/>
    <property type="match status" value="1"/>
</dbReference>
<dbReference type="RefSeq" id="WP_139467125.1">
    <property type="nucleotide sequence ID" value="NZ_JBHYOX010000003.1"/>
</dbReference>
<dbReference type="SUPFAM" id="SSF81301">
    <property type="entry name" value="Nucleotidyltransferase"/>
    <property type="match status" value="1"/>
</dbReference>
<comment type="caution">
    <text evidence="2">The sequence shown here is derived from an EMBL/GenBank/DDBJ whole genome shotgun (WGS) entry which is preliminary data.</text>
</comment>